<proteinExistence type="predicted"/>
<dbReference type="AlphaFoldDB" id="A0A151TC41"/>
<evidence type="ECO:0000313" key="3">
    <source>
        <dbReference type="Proteomes" id="UP000075243"/>
    </source>
</evidence>
<keyword evidence="1" id="KW-0812">Transmembrane</keyword>
<dbReference type="Proteomes" id="UP000075243">
    <property type="component" value="Chromosome 7"/>
</dbReference>
<keyword evidence="1" id="KW-0472">Membrane</keyword>
<keyword evidence="1" id="KW-1133">Transmembrane helix</keyword>
<keyword evidence="3" id="KW-1185">Reference proteome</keyword>
<reference evidence="2 3" key="1">
    <citation type="journal article" date="2012" name="Nat. Biotechnol.">
        <title>Draft genome sequence of pigeonpea (Cajanus cajan), an orphan legume crop of resource-poor farmers.</title>
        <authorList>
            <person name="Varshney R.K."/>
            <person name="Chen W."/>
            <person name="Li Y."/>
            <person name="Bharti A.K."/>
            <person name="Saxena R.K."/>
            <person name="Schlueter J.A."/>
            <person name="Donoghue M.T."/>
            <person name="Azam S."/>
            <person name="Fan G."/>
            <person name="Whaley A.M."/>
            <person name="Farmer A.D."/>
            <person name="Sheridan J."/>
            <person name="Iwata A."/>
            <person name="Tuteja R."/>
            <person name="Penmetsa R.V."/>
            <person name="Wu W."/>
            <person name="Upadhyaya H.D."/>
            <person name="Yang S.P."/>
            <person name="Shah T."/>
            <person name="Saxena K.B."/>
            <person name="Michael T."/>
            <person name="McCombie W.R."/>
            <person name="Yang B."/>
            <person name="Zhang G."/>
            <person name="Yang H."/>
            <person name="Wang J."/>
            <person name="Spillane C."/>
            <person name="Cook D.R."/>
            <person name="May G.D."/>
            <person name="Xu X."/>
            <person name="Jackson S.A."/>
        </authorList>
    </citation>
    <scope>NUCLEOTIDE SEQUENCE [LARGE SCALE GENOMIC DNA]</scope>
    <source>
        <strain evidence="3">cv. Asha</strain>
    </source>
</reference>
<evidence type="ECO:0000313" key="2">
    <source>
        <dbReference type="EMBL" id="KYP64608.1"/>
    </source>
</evidence>
<protein>
    <submittedName>
        <fullName evidence="2">Uncharacterized protein</fullName>
    </submittedName>
</protein>
<feature type="transmembrane region" description="Helical" evidence="1">
    <location>
        <begin position="50"/>
        <end position="68"/>
    </location>
</feature>
<sequence>MGVWEAWVPLKGNAKRRLKRKANVEKMLHLFNLCDLLFLFSQSFSHLFHSSFYVFLLLNAIILFLFALNKNVIHSPPLLLTAFRHHQLIPDSLSTPSPLSQETLTPVAEGEGRLRSVEQLSEEEFNRAVEDFIAMHKRMQWEEQIIQN</sequence>
<accession>A0A151TC41</accession>
<gene>
    <name evidence="2" type="ORF">KK1_019210</name>
</gene>
<dbReference type="Gramene" id="C.cajan_18666.t">
    <property type="protein sequence ID" value="C.cajan_18666.t.cds1"/>
    <property type="gene ID" value="C.cajan_18666"/>
</dbReference>
<name>A0A151TC41_CAJCA</name>
<evidence type="ECO:0000256" key="1">
    <source>
        <dbReference type="SAM" id="Phobius"/>
    </source>
</evidence>
<dbReference type="EMBL" id="CM003609">
    <property type="protein sequence ID" value="KYP64608.1"/>
    <property type="molecule type" value="Genomic_DNA"/>
</dbReference>
<organism evidence="2 3">
    <name type="scientific">Cajanus cajan</name>
    <name type="common">Pigeon pea</name>
    <name type="synonym">Cajanus indicus</name>
    <dbReference type="NCBI Taxonomy" id="3821"/>
    <lineage>
        <taxon>Eukaryota</taxon>
        <taxon>Viridiplantae</taxon>
        <taxon>Streptophyta</taxon>
        <taxon>Embryophyta</taxon>
        <taxon>Tracheophyta</taxon>
        <taxon>Spermatophyta</taxon>
        <taxon>Magnoliopsida</taxon>
        <taxon>eudicotyledons</taxon>
        <taxon>Gunneridae</taxon>
        <taxon>Pentapetalae</taxon>
        <taxon>rosids</taxon>
        <taxon>fabids</taxon>
        <taxon>Fabales</taxon>
        <taxon>Fabaceae</taxon>
        <taxon>Papilionoideae</taxon>
        <taxon>50 kb inversion clade</taxon>
        <taxon>NPAAA clade</taxon>
        <taxon>indigoferoid/millettioid clade</taxon>
        <taxon>Phaseoleae</taxon>
        <taxon>Cajanus</taxon>
    </lineage>
</organism>